<proteinExistence type="predicted"/>
<accession>A0AAD4VTV4</accession>
<comment type="caution">
    <text evidence="1">The sequence shown here is derived from an EMBL/GenBank/DDBJ whole genome shotgun (WGS) entry which is preliminary data.</text>
</comment>
<dbReference type="EMBL" id="JAJFAZ020000005">
    <property type="protein sequence ID" value="KAI5330538.1"/>
    <property type="molecule type" value="Genomic_DNA"/>
</dbReference>
<reference evidence="1 2" key="1">
    <citation type="journal article" date="2022" name="G3 (Bethesda)">
        <title>Whole-genome sequence and methylome profiling of the almond [Prunus dulcis (Mill.) D.A. Webb] cultivar 'Nonpareil'.</title>
        <authorList>
            <person name="D'Amico-Willman K.M."/>
            <person name="Ouma W.Z."/>
            <person name="Meulia T."/>
            <person name="Sideli G.M."/>
            <person name="Gradziel T.M."/>
            <person name="Fresnedo-Ramirez J."/>
        </authorList>
    </citation>
    <scope>NUCLEOTIDE SEQUENCE [LARGE SCALE GENOMIC DNA]</scope>
    <source>
        <strain evidence="1">Clone GOH B32 T37-40</strain>
    </source>
</reference>
<sequence>MSPSQTLGPMTASDSFSHRCSICGAAAHLSCSFSAHKDCKWKLRGADIGSSPPQEFTVAEDGNEKGDLRRLPTEHKLQNGLSTSPIFARSKKDVTDFKK</sequence>
<protein>
    <submittedName>
        <fullName evidence="1">Uncharacterized protein</fullName>
    </submittedName>
</protein>
<evidence type="ECO:0000313" key="1">
    <source>
        <dbReference type="EMBL" id="KAI5330538.1"/>
    </source>
</evidence>
<dbReference type="AlphaFoldDB" id="A0AAD4VTV4"/>
<keyword evidence="2" id="KW-1185">Reference proteome</keyword>
<gene>
    <name evidence="1" type="ORF">L3X38_029936</name>
</gene>
<name>A0AAD4VTV4_PRUDU</name>
<evidence type="ECO:0000313" key="2">
    <source>
        <dbReference type="Proteomes" id="UP001054821"/>
    </source>
</evidence>
<dbReference type="Proteomes" id="UP001054821">
    <property type="component" value="Chromosome 5"/>
</dbReference>
<organism evidence="1 2">
    <name type="scientific">Prunus dulcis</name>
    <name type="common">Almond</name>
    <name type="synonym">Amygdalus dulcis</name>
    <dbReference type="NCBI Taxonomy" id="3755"/>
    <lineage>
        <taxon>Eukaryota</taxon>
        <taxon>Viridiplantae</taxon>
        <taxon>Streptophyta</taxon>
        <taxon>Embryophyta</taxon>
        <taxon>Tracheophyta</taxon>
        <taxon>Spermatophyta</taxon>
        <taxon>Magnoliopsida</taxon>
        <taxon>eudicotyledons</taxon>
        <taxon>Gunneridae</taxon>
        <taxon>Pentapetalae</taxon>
        <taxon>rosids</taxon>
        <taxon>fabids</taxon>
        <taxon>Rosales</taxon>
        <taxon>Rosaceae</taxon>
        <taxon>Amygdaloideae</taxon>
        <taxon>Amygdaleae</taxon>
        <taxon>Prunus</taxon>
    </lineage>
</organism>